<name>A0ABW3T3F4_9CAUL</name>
<feature type="region of interest" description="Disordered" evidence="1">
    <location>
        <begin position="144"/>
        <end position="182"/>
    </location>
</feature>
<dbReference type="EMBL" id="JBHTLQ010000013">
    <property type="protein sequence ID" value="MFD1190512.1"/>
    <property type="molecule type" value="Genomic_DNA"/>
</dbReference>
<dbReference type="PROSITE" id="PS50914">
    <property type="entry name" value="BON"/>
    <property type="match status" value="1"/>
</dbReference>
<dbReference type="Pfam" id="PF04972">
    <property type="entry name" value="BON"/>
    <property type="match status" value="1"/>
</dbReference>
<dbReference type="NCBIfam" id="NF033157">
    <property type="entry name" value="SWFGD_domain"/>
    <property type="match status" value="1"/>
</dbReference>
<evidence type="ECO:0000256" key="1">
    <source>
        <dbReference type="SAM" id="MobiDB-lite"/>
    </source>
</evidence>
<evidence type="ECO:0000313" key="4">
    <source>
        <dbReference type="Proteomes" id="UP001597216"/>
    </source>
</evidence>
<dbReference type="InterPro" id="IPR007055">
    <property type="entry name" value="BON_dom"/>
</dbReference>
<feature type="domain" description="BON" evidence="2">
    <location>
        <begin position="167"/>
        <end position="235"/>
    </location>
</feature>
<protein>
    <submittedName>
        <fullName evidence="3">BON domain-containing protein</fullName>
    </submittedName>
</protein>
<dbReference type="Gene3D" id="3.30.1340.30">
    <property type="match status" value="1"/>
</dbReference>
<dbReference type="Proteomes" id="UP001597216">
    <property type="component" value="Unassembled WGS sequence"/>
</dbReference>
<reference evidence="4" key="1">
    <citation type="journal article" date="2019" name="Int. J. Syst. Evol. Microbiol.">
        <title>The Global Catalogue of Microorganisms (GCM) 10K type strain sequencing project: providing services to taxonomists for standard genome sequencing and annotation.</title>
        <authorList>
            <consortium name="The Broad Institute Genomics Platform"/>
            <consortium name="The Broad Institute Genome Sequencing Center for Infectious Disease"/>
            <person name="Wu L."/>
            <person name="Ma J."/>
        </authorList>
    </citation>
    <scope>NUCLEOTIDE SEQUENCE [LARGE SCALE GENOMIC DNA]</scope>
    <source>
        <strain evidence="4">CCUG 55074</strain>
    </source>
</reference>
<dbReference type="PANTHER" id="PTHR34606">
    <property type="entry name" value="BON DOMAIN-CONTAINING PROTEIN"/>
    <property type="match status" value="1"/>
</dbReference>
<proteinExistence type="predicted"/>
<accession>A0ABW3T3F4</accession>
<dbReference type="InterPro" id="IPR051686">
    <property type="entry name" value="Lipoprotein_DolP"/>
</dbReference>
<feature type="region of interest" description="Disordered" evidence="1">
    <location>
        <begin position="233"/>
        <end position="258"/>
    </location>
</feature>
<feature type="region of interest" description="Disordered" evidence="1">
    <location>
        <begin position="1"/>
        <end position="64"/>
    </location>
</feature>
<feature type="region of interest" description="Disordered" evidence="1">
    <location>
        <begin position="99"/>
        <end position="122"/>
    </location>
</feature>
<dbReference type="InterPro" id="IPR014004">
    <property type="entry name" value="Transpt-assoc_nodulatn_dom_bac"/>
</dbReference>
<evidence type="ECO:0000259" key="2">
    <source>
        <dbReference type="PROSITE" id="PS50914"/>
    </source>
</evidence>
<evidence type="ECO:0000313" key="3">
    <source>
        <dbReference type="EMBL" id="MFD1190512.1"/>
    </source>
</evidence>
<feature type="compositionally biased region" description="Basic and acidic residues" evidence="1">
    <location>
        <begin position="165"/>
        <end position="182"/>
    </location>
</feature>
<comment type="caution">
    <text evidence="3">The sequence shown here is derived from an EMBL/GenBank/DDBJ whole genome shotgun (WGS) entry which is preliminary data.</text>
</comment>
<dbReference type="InterPro" id="IPR047800">
    <property type="entry name" value="SWFGD_dom"/>
</dbReference>
<dbReference type="RefSeq" id="WP_377353197.1">
    <property type="nucleotide sequence ID" value="NZ_JBHTLQ010000013.1"/>
</dbReference>
<sequence length="258" mass="29084">MADRWNLDRDERRFGGWRDDDRDLHDGRPHRDREDRSFEPRRPVFGERETGATYTGPRYGAGGYSGYVGDGRRLGAPDYARTYQGRGSGEYGPDYSVYGYDRMNPAQDHRGYGGQTSAQQFRRGPFERASDELASWFGDRSAERRREEDYGGALSHRGRGPQGYRRTDARISEDAHDRLTDDPRVDATNIQVSVKDGEVTLTGTVADRAAKHRAEHCVEDIPGVGHVQNNLRVDPDQARRATPLGENPILDAQARGDE</sequence>
<keyword evidence="4" id="KW-1185">Reference proteome</keyword>
<feature type="compositionally biased region" description="Basic and acidic residues" evidence="1">
    <location>
        <begin position="1"/>
        <end position="50"/>
    </location>
</feature>
<dbReference type="SMART" id="SM00749">
    <property type="entry name" value="BON"/>
    <property type="match status" value="1"/>
</dbReference>
<organism evidence="3 4">
    <name type="scientific">Phenylobacterium conjunctum</name>
    <dbReference type="NCBI Taxonomy" id="1298959"/>
    <lineage>
        <taxon>Bacteria</taxon>
        <taxon>Pseudomonadati</taxon>
        <taxon>Pseudomonadota</taxon>
        <taxon>Alphaproteobacteria</taxon>
        <taxon>Caulobacterales</taxon>
        <taxon>Caulobacteraceae</taxon>
        <taxon>Phenylobacterium</taxon>
    </lineage>
</organism>
<dbReference type="PANTHER" id="PTHR34606:SF15">
    <property type="entry name" value="BON DOMAIN-CONTAINING PROTEIN"/>
    <property type="match status" value="1"/>
</dbReference>
<gene>
    <name evidence="3" type="ORF">ACFQ27_07970</name>
</gene>